<evidence type="ECO:0000256" key="1">
    <source>
        <dbReference type="SAM" id="MobiDB-lite"/>
    </source>
</evidence>
<organism evidence="2">
    <name type="scientific">freshwater metagenome</name>
    <dbReference type="NCBI Taxonomy" id="449393"/>
    <lineage>
        <taxon>unclassified sequences</taxon>
        <taxon>metagenomes</taxon>
        <taxon>ecological metagenomes</taxon>
    </lineage>
</organism>
<gene>
    <name evidence="2" type="ORF">UFOPK3662_02830</name>
</gene>
<dbReference type="AlphaFoldDB" id="A0A6J7KL93"/>
<dbReference type="EMBL" id="CAFBMW010000027">
    <property type="protein sequence ID" value="CAB4955279.1"/>
    <property type="molecule type" value="Genomic_DNA"/>
</dbReference>
<reference evidence="2" key="1">
    <citation type="submission" date="2020-05" db="EMBL/GenBank/DDBJ databases">
        <authorList>
            <person name="Chiriac C."/>
            <person name="Salcher M."/>
            <person name="Ghai R."/>
            <person name="Kavagutti S V."/>
        </authorList>
    </citation>
    <scope>NUCLEOTIDE SEQUENCE</scope>
</reference>
<accession>A0A6J7KL93</accession>
<proteinExistence type="predicted"/>
<sequence length="130" mass="14317">MGERVGEIRVDAELIRGIAAQLRQAGDHMHPSFDRAGPEDVGQARGHRGVDTLAGAETRAGNFGAFHAGQSLRSVYELAHQRTVEDRQAQARTVRRFARDLVDCLGDLEGTDELDRDHFRRLAQLSLGEG</sequence>
<feature type="region of interest" description="Disordered" evidence="1">
    <location>
        <begin position="25"/>
        <end position="46"/>
    </location>
</feature>
<name>A0A6J7KL93_9ZZZZ</name>
<evidence type="ECO:0000313" key="2">
    <source>
        <dbReference type="EMBL" id="CAB4955279.1"/>
    </source>
</evidence>
<feature type="compositionally biased region" description="Basic and acidic residues" evidence="1">
    <location>
        <begin position="25"/>
        <end position="38"/>
    </location>
</feature>
<protein>
    <submittedName>
        <fullName evidence="2">Unannotated protein</fullName>
    </submittedName>
</protein>